<organism evidence="1 2">
    <name type="scientific">Linum trigynum</name>
    <dbReference type="NCBI Taxonomy" id="586398"/>
    <lineage>
        <taxon>Eukaryota</taxon>
        <taxon>Viridiplantae</taxon>
        <taxon>Streptophyta</taxon>
        <taxon>Embryophyta</taxon>
        <taxon>Tracheophyta</taxon>
        <taxon>Spermatophyta</taxon>
        <taxon>Magnoliopsida</taxon>
        <taxon>eudicotyledons</taxon>
        <taxon>Gunneridae</taxon>
        <taxon>Pentapetalae</taxon>
        <taxon>rosids</taxon>
        <taxon>fabids</taxon>
        <taxon>Malpighiales</taxon>
        <taxon>Linaceae</taxon>
        <taxon>Linum</taxon>
    </lineage>
</organism>
<gene>
    <name evidence="1" type="ORF">LTRI10_LOCUS51278</name>
</gene>
<evidence type="ECO:0000313" key="2">
    <source>
        <dbReference type="Proteomes" id="UP001497516"/>
    </source>
</evidence>
<name>A0AAV2GMD4_9ROSI</name>
<keyword evidence="2" id="KW-1185">Reference proteome</keyword>
<dbReference type="EMBL" id="OZ034822">
    <property type="protein sequence ID" value="CAL1411951.1"/>
    <property type="molecule type" value="Genomic_DNA"/>
</dbReference>
<accession>A0AAV2GMD4</accession>
<dbReference type="PANTHER" id="PTHR11439">
    <property type="entry name" value="GAG-POL-RELATED RETROTRANSPOSON"/>
    <property type="match status" value="1"/>
</dbReference>
<evidence type="ECO:0000313" key="1">
    <source>
        <dbReference type="EMBL" id="CAL1411951.1"/>
    </source>
</evidence>
<dbReference type="AlphaFoldDB" id="A0AAV2GMD4"/>
<dbReference type="Proteomes" id="UP001497516">
    <property type="component" value="Chromosome 9"/>
</dbReference>
<reference evidence="1 2" key="1">
    <citation type="submission" date="2024-04" db="EMBL/GenBank/DDBJ databases">
        <authorList>
            <person name="Fracassetti M."/>
        </authorList>
    </citation>
    <scope>NUCLEOTIDE SEQUENCE [LARGE SCALE GENOMIC DNA]</scope>
</reference>
<sequence>MFTTSSAWKSSHTTFGFMLSQHKYINDLLTRFQMHEARPTPTPLTSTTRLTLSTGTQPADATLYRQVVGALQYLVTTFPDVSFVVNKLSQYMHAPTNEHWQHVKRLPRYIAGTRTVGLQIRRQSTPLPLRVFSDSNLAGDLEDRTSTSGFLIYLGDTLVS</sequence>
<dbReference type="PANTHER" id="PTHR11439:SF483">
    <property type="entry name" value="PEPTIDE SYNTHASE GLIP-LIKE, PUTATIVE (AFU_ORTHOLOGUE AFUA_3G12920)-RELATED"/>
    <property type="match status" value="1"/>
</dbReference>
<protein>
    <submittedName>
        <fullName evidence="1">Uncharacterized protein</fullName>
    </submittedName>
</protein>
<proteinExistence type="predicted"/>